<dbReference type="Pfam" id="PF05050">
    <property type="entry name" value="Methyltransf_21"/>
    <property type="match status" value="1"/>
</dbReference>
<dbReference type="InterPro" id="IPR052514">
    <property type="entry name" value="SAM-dependent_MTase"/>
</dbReference>
<dbReference type="PANTHER" id="PTHR34203">
    <property type="entry name" value="METHYLTRANSFERASE, FKBM FAMILY PROTEIN"/>
    <property type="match status" value="1"/>
</dbReference>
<evidence type="ECO:0000313" key="2">
    <source>
        <dbReference type="EMBL" id="GGE44439.1"/>
    </source>
</evidence>
<dbReference type="Gene3D" id="3.40.50.150">
    <property type="entry name" value="Vaccinia Virus protein VP39"/>
    <property type="match status" value="1"/>
</dbReference>
<organism evidence="3 4">
    <name type="scientific">Pedobacter psychrotolerans</name>
    <dbReference type="NCBI Taxonomy" id="1843235"/>
    <lineage>
        <taxon>Bacteria</taxon>
        <taxon>Pseudomonadati</taxon>
        <taxon>Bacteroidota</taxon>
        <taxon>Sphingobacteriia</taxon>
        <taxon>Sphingobacteriales</taxon>
        <taxon>Sphingobacteriaceae</taxon>
        <taxon>Pedobacter</taxon>
    </lineage>
</organism>
<dbReference type="RefSeq" id="WP_132528973.1">
    <property type="nucleotide sequence ID" value="NZ_BMJO01000001.1"/>
</dbReference>
<evidence type="ECO:0000259" key="1">
    <source>
        <dbReference type="Pfam" id="PF05050"/>
    </source>
</evidence>
<protein>
    <submittedName>
        <fullName evidence="3">FkbM family methyltransferase</fullName>
    </submittedName>
</protein>
<comment type="caution">
    <text evidence="3">The sequence shown here is derived from an EMBL/GenBank/DDBJ whole genome shotgun (WGS) entry which is preliminary data.</text>
</comment>
<gene>
    <name evidence="3" type="ORF">EV200_101224</name>
    <name evidence="2" type="ORF">GCM10011413_08210</name>
</gene>
<keyword evidence="3" id="KW-0489">Methyltransferase</keyword>
<sequence length="292" mass="33542">MQAIYRTISFINNHPLAKKKLILAYYRFFKWQFNSIINKNLQPVNFIGAINFLAKKRLTGITGNIYTGLHEFNDMGFLLHFLKQGDVFFDVGANVGSYTLLASFRKAKTIAFEPIPETFEILTKNIQLNSLQSDVTLINKAVSSRHGVLNFTNNQDTTNHVVRHSDEQTTEVEMILLDDFFAEDKPILMKIDVEGFETEVLNGAKGYLADTSLKAIIIELNGSGNRYGFKDDDIHAKLLKYHFKPYSYNPFSRILTELNTYGKENTIYIRDIDFVKKRIRSSEAFKILNQVI</sequence>
<proteinExistence type="predicted"/>
<keyword evidence="3" id="KW-0808">Transferase</keyword>
<dbReference type="NCBIfam" id="TIGR01444">
    <property type="entry name" value="fkbM_fam"/>
    <property type="match status" value="1"/>
</dbReference>
<feature type="domain" description="Methyltransferase FkbM" evidence="1">
    <location>
        <begin position="90"/>
        <end position="244"/>
    </location>
</feature>
<evidence type="ECO:0000313" key="4">
    <source>
        <dbReference type="Proteomes" id="UP000295684"/>
    </source>
</evidence>
<dbReference type="GO" id="GO:0032259">
    <property type="term" value="P:methylation"/>
    <property type="evidence" value="ECO:0007669"/>
    <property type="project" value="UniProtKB-KW"/>
</dbReference>
<dbReference type="EMBL" id="BMJO01000001">
    <property type="protein sequence ID" value="GGE44439.1"/>
    <property type="molecule type" value="Genomic_DNA"/>
</dbReference>
<dbReference type="OrthoDB" id="9812600at2"/>
<dbReference type="PANTHER" id="PTHR34203:SF15">
    <property type="entry name" value="SLL1173 PROTEIN"/>
    <property type="match status" value="1"/>
</dbReference>
<dbReference type="InterPro" id="IPR029063">
    <property type="entry name" value="SAM-dependent_MTases_sf"/>
</dbReference>
<evidence type="ECO:0000313" key="5">
    <source>
        <dbReference type="Proteomes" id="UP000622648"/>
    </source>
</evidence>
<evidence type="ECO:0000313" key="3">
    <source>
        <dbReference type="EMBL" id="TCO30785.1"/>
    </source>
</evidence>
<dbReference type="GO" id="GO:0008168">
    <property type="term" value="F:methyltransferase activity"/>
    <property type="evidence" value="ECO:0007669"/>
    <property type="project" value="UniProtKB-KW"/>
</dbReference>
<dbReference type="Proteomes" id="UP000622648">
    <property type="component" value="Unassembled WGS sequence"/>
</dbReference>
<dbReference type="EMBL" id="SLWO01000001">
    <property type="protein sequence ID" value="TCO30785.1"/>
    <property type="molecule type" value="Genomic_DNA"/>
</dbReference>
<reference evidence="3 4" key="3">
    <citation type="submission" date="2019-03" db="EMBL/GenBank/DDBJ databases">
        <title>Genomic Encyclopedia of Type Strains, Phase IV (KMG-IV): sequencing the most valuable type-strain genomes for metagenomic binning, comparative biology and taxonomic classification.</title>
        <authorList>
            <person name="Goeker M."/>
        </authorList>
    </citation>
    <scope>NUCLEOTIDE SEQUENCE [LARGE SCALE GENOMIC DNA]</scope>
    <source>
        <strain evidence="3 4">DSM 103236</strain>
    </source>
</reference>
<reference evidence="5" key="2">
    <citation type="journal article" date="2019" name="Int. J. Syst. Evol. Microbiol.">
        <title>The Global Catalogue of Microorganisms (GCM) 10K type strain sequencing project: providing services to taxonomists for standard genome sequencing and annotation.</title>
        <authorList>
            <consortium name="The Broad Institute Genomics Platform"/>
            <consortium name="The Broad Institute Genome Sequencing Center for Infectious Disease"/>
            <person name="Wu L."/>
            <person name="Ma J."/>
        </authorList>
    </citation>
    <scope>NUCLEOTIDE SEQUENCE [LARGE SCALE GENOMIC DNA]</scope>
    <source>
        <strain evidence="5">CGMCC 1.15644</strain>
    </source>
</reference>
<keyword evidence="5" id="KW-1185">Reference proteome</keyword>
<dbReference type="Proteomes" id="UP000295684">
    <property type="component" value="Unassembled WGS sequence"/>
</dbReference>
<dbReference type="AlphaFoldDB" id="A0A4R2HM25"/>
<reference evidence="2" key="4">
    <citation type="submission" date="2024-05" db="EMBL/GenBank/DDBJ databases">
        <authorList>
            <person name="Sun Q."/>
            <person name="Zhou Y."/>
        </authorList>
    </citation>
    <scope>NUCLEOTIDE SEQUENCE</scope>
    <source>
        <strain evidence="2">CGMCC 1.15644</strain>
    </source>
</reference>
<name>A0A4R2HM25_9SPHI</name>
<reference evidence="2" key="1">
    <citation type="journal article" date="2014" name="Int. J. Syst. Evol. Microbiol.">
        <title>Complete genome of a new Firmicutes species belonging to the dominant human colonic microbiota ('Ruminococcus bicirculans') reveals two chromosomes and a selective capacity to utilize plant glucans.</title>
        <authorList>
            <consortium name="NISC Comparative Sequencing Program"/>
            <person name="Wegmann U."/>
            <person name="Louis P."/>
            <person name="Goesmann A."/>
            <person name="Henrissat B."/>
            <person name="Duncan S.H."/>
            <person name="Flint H.J."/>
        </authorList>
    </citation>
    <scope>NUCLEOTIDE SEQUENCE</scope>
    <source>
        <strain evidence="2">CGMCC 1.15644</strain>
    </source>
</reference>
<dbReference type="InterPro" id="IPR006342">
    <property type="entry name" value="FkbM_mtfrase"/>
</dbReference>
<dbReference type="SUPFAM" id="SSF53335">
    <property type="entry name" value="S-adenosyl-L-methionine-dependent methyltransferases"/>
    <property type="match status" value="1"/>
</dbReference>
<accession>A0A4R2HM25</accession>